<dbReference type="Pfam" id="PF24675">
    <property type="entry name" value="NpmA"/>
    <property type="match status" value="1"/>
</dbReference>
<dbReference type="InterPro" id="IPR029063">
    <property type="entry name" value="SAM-dependent_MTases_sf"/>
</dbReference>
<accession>A0A1M5JFD2</accession>
<keyword evidence="1" id="KW-0808">Transferase</keyword>
<sequence length="215" mass="23670">MRRVVGKRVLEFSEAEFDQLRSQYDEVVLDVGTGDGKHPYKVARQHPNQLVVALDADKTRMERMSAKAAAKPAKGGLPNLLYLWATAEKLPPLTGVGELHVLMPWGSLLRGILGSSPEMLRGLAAVCRPDAAFLVALNLHAWRPPVPEVGEHPEPTPETVDEGLAARYAQAGWQLTDCRYLAAEEVAALETSWTRRLNSSRDRFDVLALTGKINP</sequence>
<proteinExistence type="predicted"/>
<keyword evidence="2" id="KW-1185">Reference proteome</keyword>
<evidence type="ECO:0000313" key="1">
    <source>
        <dbReference type="EMBL" id="SHG39257.1"/>
    </source>
</evidence>
<dbReference type="NCBIfam" id="NF000363">
    <property type="entry name" value="self_KamB"/>
    <property type="match status" value="1"/>
</dbReference>
<dbReference type="SUPFAM" id="SSF53335">
    <property type="entry name" value="S-adenosyl-L-methionine-dependent methyltransferases"/>
    <property type="match status" value="1"/>
</dbReference>
<organism evidence="1 2">
    <name type="scientific">Streptoalloteichus hindustanus</name>
    <dbReference type="NCBI Taxonomy" id="2017"/>
    <lineage>
        <taxon>Bacteria</taxon>
        <taxon>Bacillati</taxon>
        <taxon>Actinomycetota</taxon>
        <taxon>Actinomycetes</taxon>
        <taxon>Pseudonocardiales</taxon>
        <taxon>Pseudonocardiaceae</taxon>
        <taxon>Streptoalloteichus</taxon>
    </lineage>
</organism>
<dbReference type="AlphaFoldDB" id="A0A1M5JFD2"/>
<dbReference type="EMBL" id="FQVN01000008">
    <property type="protein sequence ID" value="SHG39257.1"/>
    <property type="molecule type" value="Genomic_DNA"/>
</dbReference>
<reference evidence="1 2" key="1">
    <citation type="submission" date="2016-11" db="EMBL/GenBank/DDBJ databases">
        <authorList>
            <person name="Jaros S."/>
            <person name="Januszkiewicz K."/>
            <person name="Wedrychowicz H."/>
        </authorList>
    </citation>
    <scope>NUCLEOTIDE SEQUENCE [LARGE SCALE GENOMIC DNA]</scope>
    <source>
        <strain evidence="1 2">DSM 44523</strain>
    </source>
</reference>
<dbReference type="SMR" id="A0A1M5JFD2"/>
<dbReference type="Gene3D" id="3.40.50.150">
    <property type="entry name" value="Vaccinia Virus protein VP39"/>
    <property type="match status" value="1"/>
</dbReference>
<dbReference type="RefSeq" id="WP_063964001.1">
    <property type="nucleotide sequence ID" value="NG_050562.1"/>
</dbReference>
<dbReference type="GO" id="GO:0008168">
    <property type="term" value="F:methyltransferase activity"/>
    <property type="evidence" value="ECO:0007669"/>
    <property type="project" value="UniProtKB-KW"/>
</dbReference>
<protein>
    <submittedName>
        <fullName evidence="1">16S rRNA (Adenine(1408)-N(1))-methyltransferase</fullName>
    </submittedName>
</protein>
<evidence type="ECO:0000313" key="2">
    <source>
        <dbReference type="Proteomes" id="UP000184501"/>
    </source>
</evidence>
<gene>
    <name evidence="1" type="ORF">SAMN05444320_108263</name>
</gene>
<dbReference type="OrthoDB" id="5505369at2"/>
<keyword evidence="1" id="KW-0489">Methyltransferase</keyword>
<name>A0A1M5JFD2_STRHI</name>
<dbReference type="Proteomes" id="UP000184501">
    <property type="component" value="Unassembled WGS sequence"/>
</dbReference>
<dbReference type="GO" id="GO:0032259">
    <property type="term" value="P:methylation"/>
    <property type="evidence" value="ECO:0007669"/>
    <property type="project" value="UniProtKB-KW"/>
</dbReference>
<dbReference type="InterPro" id="IPR056262">
    <property type="entry name" value="NpmA"/>
</dbReference>